<evidence type="ECO:0008006" key="4">
    <source>
        <dbReference type="Google" id="ProtNLM"/>
    </source>
</evidence>
<accession>A0ABT7L9H0</accession>
<protein>
    <recommendedName>
        <fullName evidence="4">Sensor histidine kinase</fullName>
    </recommendedName>
</protein>
<gene>
    <name evidence="2" type="ORF">QQS35_18965</name>
</gene>
<feature type="transmembrane region" description="Helical" evidence="1">
    <location>
        <begin position="6"/>
        <end position="23"/>
    </location>
</feature>
<evidence type="ECO:0000313" key="2">
    <source>
        <dbReference type="EMBL" id="MDL4842519.1"/>
    </source>
</evidence>
<proteinExistence type="predicted"/>
<reference evidence="2 3" key="1">
    <citation type="submission" date="2023-06" db="EMBL/GenBank/DDBJ databases">
        <title>Aquibacillus rhizosphaerae LR5S19.</title>
        <authorList>
            <person name="Sun J.-Q."/>
        </authorList>
    </citation>
    <scope>NUCLEOTIDE SEQUENCE [LARGE SCALE GENOMIC DNA]</scope>
    <source>
        <strain evidence="2 3">LR5S19</strain>
    </source>
</reference>
<organism evidence="2 3">
    <name type="scientific">Aquibacillus rhizosphaerae</name>
    <dbReference type="NCBI Taxonomy" id="3051431"/>
    <lineage>
        <taxon>Bacteria</taxon>
        <taxon>Bacillati</taxon>
        <taxon>Bacillota</taxon>
        <taxon>Bacilli</taxon>
        <taxon>Bacillales</taxon>
        <taxon>Bacillaceae</taxon>
        <taxon>Aquibacillus</taxon>
    </lineage>
</organism>
<name>A0ABT7L9H0_9BACI</name>
<dbReference type="RefSeq" id="WP_285933789.1">
    <property type="nucleotide sequence ID" value="NZ_JASTZU010000058.1"/>
</dbReference>
<comment type="caution">
    <text evidence="2">The sequence shown here is derived from an EMBL/GenBank/DDBJ whole genome shotgun (WGS) entry which is preliminary data.</text>
</comment>
<keyword evidence="1" id="KW-0812">Transmembrane</keyword>
<evidence type="ECO:0000256" key="1">
    <source>
        <dbReference type="SAM" id="Phobius"/>
    </source>
</evidence>
<keyword evidence="3" id="KW-1185">Reference proteome</keyword>
<dbReference type="Proteomes" id="UP001235343">
    <property type="component" value="Unassembled WGS sequence"/>
</dbReference>
<keyword evidence="1" id="KW-0472">Membrane</keyword>
<sequence length="83" mass="9770">MKKKIYIVIALITIVFIGTLYFIEVRDNELLRKSKLEYTATRALYNEIETINHTMITYEDTKIPSEVLELPVRSLDNSFICRI</sequence>
<evidence type="ECO:0000313" key="3">
    <source>
        <dbReference type="Proteomes" id="UP001235343"/>
    </source>
</evidence>
<dbReference type="EMBL" id="JASTZU010000058">
    <property type="protein sequence ID" value="MDL4842519.1"/>
    <property type="molecule type" value="Genomic_DNA"/>
</dbReference>
<keyword evidence="1" id="KW-1133">Transmembrane helix</keyword>